<keyword evidence="2" id="KW-1185">Reference proteome</keyword>
<protein>
    <submittedName>
        <fullName evidence="1">Uncharacterized protein</fullName>
    </submittedName>
</protein>
<evidence type="ECO:0000313" key="1">
    <source>
        <dbReference type="EMBL" id="USN15339.1"/>
    </source>
</evidence>
<dbReference type="Proteomes" id="UP001056576">
    <property type="component" value="Segment"/>
</dbReference>
<gene>
    <name evidence="1" type="ORF">KIKIMORA_01930</name>
</gene>
<dbReference type="EMBL" id="ON529857">
    <property type="protein sequence ID" value="USN15339.1"/>
    <property type="molecule type" value="Genomic_DNA"/>
</dbReference>
<accession>A0A9E7SLA7</accession>
<reference evidence="1 2" key="1">
    <citation type="submission" date="2022-05" db="EMBL/GenBank/DDBJ databases">
        <authorList>
            <person name="Friedrich I."/>
            <person name="Poehlein A."/>
            <person name="Schneider D."/>
            <person name="Hertel R."/>
            <person name="Daniel R."/>
        </authorList>
    </citation>
    <scope>NUCLEOTIDE SEQUENCE [LARGE SCALE GENOMIC DNA]</scope>
</reference>
<sequence>MAQHYLLSAASRTMSIFDAADMGRDAFSIFEFAIEPYGRHAAALARSTSTPIEDAKALIERMRRIMMRQNGDLVASPTAKARHTTMMRMTYVDEDPSELTWAEAIWRDANRRVDTKALFDLIWEGETA</sequence>
<name>A0A9E7SLA7_9CAUD</name>
<organism evidence="1 2">
    <name type="scientific">Brevundimonas phage vB_BpoS-Kikimora</name>
    <dbReference type="NCBI Taxonomy" id="2948601"/>
    <lineage>
        <taxon>Viruses</taxon>
        <taxon>Duplodnaviria</taxon>
        <taxon>Heunggongvirae</taxon>
        <taxon>Uroviricota</taxon>
        <taxon>Caudoviricetes</taxon>
        <taxon>Jeanschmidtviridae</taxon>
        <taxon>Kikimoravirus</taxon>
        <taxon>Kikimoravirus kikimora</taxon>
    </lineage>
</organism>
<proteinExistence type="predicted"/>
<evidence type="ECO:0000313" key="2">
    <source>
        <dbReference type="Proteomes" id="UP001056576"/>
    </source>
</evidence>